<proteinExistence type="predicted"/>
<evidence type="ECO:0000259" key="1">
    <source>
        <dbReference type="Pfam" id="PF12770"/>
    </source>
</evidence>
<accession>A0A0P9D6R0</accession>
<dbReference type="InterPro" id="IPR024983">
    <property type="entry name" value="CHAT_dom"/>
</dbReference>
<dbReference type="AlphaFoldDB" id="A0A0P9D6R0"/>
<dbReference type="EMBL" id="LJCR01002758">
    <property type="protein sequence ID" value="KPV48307.1"/>
    <property type="molecule type" value="Genomic_DNA"/>
</dbReference>
<feature type="domain" description="CHAT" evidence="1">
    <location>
        <begin position="4"/>
        <end position="71"/>
    </location>
</feature>
<evidence type="ECO:0000313" key="2">
    <source>
        <dbReference type="EMBL" id="KPV48307.1"/>
    </source>
</evidence>
<organism evidence="2 3">
    <name type="scientific">Kouleothrix aurantiaca</name>
    <dbReference type="NCBI Taxonomy" id="186479"/>
    <lineage>
        <taxon>Bacteria</taxon>
        <taxon>Bacillati</taxon>
        <taxon>Chloroflexota</taxon>
        <taxon>Chloroflexia</taxon>
        <taxon>Chloroflexales</taxon>
        <taxon>Roseiflexineae</taxon>
        <taxon>Roseiflexaceae</taxon>
        <taxon>Kouleothrix</taxon>
    </lineage>
</organism>
<dbReference type="Pfam" id="PF12770">
    <property type="entry name" value="CHAT"/>
    <property type="match status" value="1"/>
</dbReference>
<protein>
    <recommendedName>
        <fullName evidence="1">CHAT domain-containing protein</fullName>
    </recommendedName>
</protein>
<gene>
    <name evidence="2" type="ORF">SE17_38765</name>
</gene>
<dbReference type="Proteomes" id="UP000050509">
    <property type="component" value="Unassembled WGS sequence"/>
</dbReference>
<name>A0A0P9D6R0_9CHLR</name>
<sequence length="113" mass="11140">MQTCHSGTLSASPDGAASSIALALLRYGMPAVVAMQGEVGQAAAHEFARMCLAALAGGSTIAQAVAAGRSAAHAAGHAGWMLPVLYTGAVPGRSRTLASAARRWPAAPGSRGA</sequence>
<comment type="caution">
    <text evidence="2">The sequence shown here is derived from an EMBL/GenBank/DDBJ whole genome shotgun (WGS) entry which is preliminary data.</text>
</comment>
<keyword evidence="3" id="KW-1185">Reference proteome</keyword>
<reference evidence="2 3" key="1">
    <citation type="submission" date="2015-09" db="EMBL/GenBank/DDBJ databases">
        <title>Draft genome sequence of Kouleothrix aurantiaca JCM 19913.</title>
        <authorList>
            <person name="Hemp J."/>
        </authorList>
    </citation>
    <scope>NUCLEOTIDE SEQUENCE [LARGE SCALE GENOMIC DNA]</scope>
    <source>
        <strain evidence="2 3">COM-B</strain>
    </source>
</reference>
<evidence type="ECO:0000313" key="3">
    <source>
        <dbReference type="Proteomes" id="UP000050509"/>
    </source>
</evidence>